<accession>A0A7J7NDD1</accession>
<dbReference type="Pfam" id="PF01190">
    <property type="entry name" value="Pollen_Ole_e_1"/>
    <property type="match status" value="1"/>
</dbReference>
<dbReference type="EMBL" id="JACGCM010000859">
    <property type="protein sequence ID" value="KAF6165175.1"/>
    <property type="molecule type" value="Genomic_DNA"/>
</dbReference>
<dbReference type="Proteomes" id="UP000541444">
    <property type="component" value="Unassembled WGS sequence"/>
</dbReference>
<dbReference type="OrthoDB" id="1935547at2759"/>
<comment type="caution">
    <text evidence="1">The sequence shown here is derived from an EMBL/GenBank/DDBJ whole genome shotgun (WGS) entry which is preliminary data.</text>
</comment>
<sequence>MFSIRFLKDQPLHISAEVSFYKEVETDEHGVFKVRLPLTVSKHFKRIKQCSVKLISSSEPFCGVASSTTSSSLHLKSRKERTDYIFSAGFFTFKPLTEPELCNQKPNIPTITKQFDSIKTFFRSPNVPIVQNPPPTLPPLFSLLPPPTVPVVQNPPPNLPPFFPLLPPMPTFPPLLALPSLPTLPAMPALPQLPALPKLPPILGLGQEINATIPLNTKENPLSDEKTFSLPTIPSFPSPSAALGIPMPPNHLQPPSLPNPFLPSPPAFNLPPILPPGIVPGITPPPPPTFAFPPFPPFPFLPHLVSLAFRQLHP</sequence>
<dbReference type="AlphaFoldDB" id="A0A7J7NDD1"/>
<name>A0A7J7NDD1_9MAGN</name>
<protein>
    <submittedName>
        <fullName evidence="1">Uncharacterized protein</fullName>
    </submittedName>
</protein>
<evidence type="ECO:0000313" key="2">
    <source>
        <dbReference type="Proteomes" id="UP000541444"/>
    </source>
</evidence>
<reference evidence="1 2" key="1">
    <citation type="journal article" date="2020" name="IScience">
        <title>Genome Sequencing of the Endangered Kingdonia uniflora (Circaeasteraceae, Ranunculales) Reveals Potential Mechanisms of Evolutionary Specialization.</title>
        <authorList>
            <person name="Sun Y."/>
            <person name="Deng T."/>
            <person name="Zhang A."/>
            <person name="Moore M.J."/>
            <person name="Landis J.B."/>
            <person name="Lin N."/>
            <person name="Zhang H."/>
            <person name="Zhang X."/>
            <person name="Huang J."/>
            <person name="Zhang X."/>
            <person name="Sun H."/>
            <person name="Wang H."/>
        </authorList>
    </citation>
    <scope>NUCLEOTIDE SEQUENCE [LARGE SCALE GENOMIC DNA]</scope>
    <source>
        <strain evidence="1">TB1705</strain>
        <tissue evidence="1">Leaf</tissue>
    </source>
</reference>
<evidence type="ECO:0000313" key="1">
    <source>
        <dbReference type="EMBL" id="KAF6165175.1"/>
    </source>
</evidence>
<gene>
    <name evidence="1" type="ORF">GIB67_000759</name>
</gene>
<organism evidence="1 2">
    <name type="scientific">Kingdonia uniflora</name>
    <dbReference type="NCBI Taxonomy" id="39325"/>
    <lineage>
        <taxon>Eukaryota</taxon>
        <taxon>Viridiplantae</taxon>
        <taxon>Streptophyta</taxon>
        <taxon>Embryophyta</taxon>
        <taxon>Tracheophyta</taxon>
        <taxon>Spermatophyta</taxon>
        <taxon>Magnoliopsida</taxon>
        <taxon>Ranunculales</taxon>
        <taxon>Circaeasteraceae</taxon>
        <taxon>Kingdonia</taxon>
    </lineage>
</organism>
<keyword evidence="2" id="KW-1185">Reference proteome</keyword>
<dbReference type="PANTHER" id="PTHR47273:SF4">
    <property type="entry name" value="EXPRESSED PROTEIN"/>
    <property type="match status" value="1"/>
</dbReference>
<dbReference type="PANTHER" id="PTHR47273">
    <property type="entry name" value="EXPRESSED PROTEIN"/>
    <property type="match status" value="1"/>
</dbReference>
<proteinExistence type="predicted"/>